<evidence type="ECO:0000313" key="2">
    <source>
        <dbReference type="Proteomes" id="UP000825935"/>
    </source>
</evidence>
<sequence>MDRGQFNGTNATMYLKYYEQLIEQYGLLEDHKKDTFIRIFHGFTKERIQLRVVLPNMTWANFKTQLLTQFSQEGYSKNKRSTFMRWVGTTKTDQHITQGLIEVDRTALEPDKLGNFLSMLVVSLRCELEPMLEDRTTTSGLIGYWENVRAAVHRVAQRQERNQMQTPRLNDKDVLVKIENDNTLQNLAKHMKTFTIEMETIKSMEEIRLREQEIPRELEQNPRTQMPNRRTFNQARRCLWCDEVDRKICDYVTKRPLATNYGKGGMKNFFEASTSQNTYSRFFMHKC</sequence>
<keyword evidence="2" id="KW-1185">Reference proteome</keyword>
<organism evidence="1 2">
    <name type="scientific">Ceratopteris richardii</name>
    <name type="common">Triangle waterfern</name>
    <dbReference type="NCBI Taxonomy" id="49495"/>
    <lineage>
        <taxon>Eukaryota</taxon>
        <taxon>Viridiplantae</taxon>
        <taxon>Streptophyta</taxon>
        <taxon>Embryophyta</taxon>
        <taxon>Tracheophyta</taxon>
        <taxon>Polypodiopsida</taxon>
        <taxon>Polypodiidae</taxon>
        <taxon>Polypodiales</taxon>
        <taxon>Pteridineae</taxon>
        <taxon>Pteridaceae</taxon>
        <taxon>Parkerioideae</taxon>
        <taxon>Ceratopteris</taxon>
    </lineage>
</organism>
<gene>
    <name evidence="1" type="ORF">KP509_23G064300</name>
</gene>
<protein>
    <submittedName>
        <fullName evidence="1">Uncharacterized protein</fullName>
    </submittedName>
</protein>
<proteinExistence type="predicted"/>
<comment type="caution">
    <text evidence="1">The sequence shown here is derived from an EMBL/GenBank/DDBJ whole genome shotgun (WGS) entry which is preliminary data.</text>
</comment>
<reference evidence="1 2" key="1">
    <citation type="submission" date="2021-08" db="EMBL/GenBank/DDBJ databases">
        <title>WGS assembly of Ceratopteris richardii.</title>
        <authorList>
            <person name="Marchant D.B."/>
            <person name="Chen G."/>
            <person name="Jenkins J."/>
            <person name="Shu S."/>
            <person name="Leebens-Mack J."/>
            <person name="Grimwood J."/>
            <person name="Schmutz J."/>
            <person name="Soltis P."/>
            <person name="Soltis D."/>
            <person name="Chen Z.-H."/>
        </authorList>
    </citation>
    <scope>NUCLEOTIDE SEQUENCE [LARGE SCALE GENOMIC DNA]</scope>
    <source>
        <strain evidence="1">Whitten #5841</strain>
        <tissue evidence="1">Leaf</tissue>
    </source>
</reference>
<dbReference type="Proteomes" id="UP000825935">
    <property type="component" value="Chromosome 23"/>
</dbReference>
<dbReference type="AlphaFoldDB" id="A0A8T2S3Q9"/>
<evidence type="ECO:0000313" key="1">
    <source>
        <dbReference type="EMBL" id="KAH7302288.1"/>
    </source>
</evidence>
<name>A0A8T2S3Q9_CERRI</name>
<accession>A0A8T2S3Q9</accession>
<dbReference type="EMBL" id="CM035428">
    <property type="protein sequence ID" value="KAH7302288.1"/>
    <property type="molecule type" value="Genomic_DNA"/>
</dbReference>